<evidence type="ECO:0000313" key="2">
    <source>
        <dbReference type="Proteomes" id="UP001597048"/>
    </source>
</evidence>
<proteinExistence type="predicted"/>
<dbReference type="InterPro" id="IPR011697">
    <property type="entry name" value="Peptidase_C26"/>
</dbReference>
<dbReference type="InterPro" id="IPR029062">
    <property type="entry name" value="Class_I_gatase-like"/>
</dbReference>
<sequence>MKPLIGVLSDFSEDDQIGVSTKLGFRGQEWQLLASDYVRAIENSGGIPVIIPVMQNQDNLPELLSRLDGLFLTGGSDIDPQLYGELPRAGLGDINPQRDAHELALVRYALAHMDYPILGICRGLQLLNVAAEGTLYQDLASQRPSDLHHTNWNAPKHHPVFTADISSGSRLAAAFDALAMPINSYNHQAVKELAPGFQATMTAPDGLIEGIEKDGNRWVCAVQWHPEMMAERHPKYLRLFSSFVEACKKS</sequence>
<dbReference type="Proteomes" id="UP001597048">
    <property type="component" value="Unassembled WGS sequence"/>
</dbReference>
<dbReference type="PANTHER" id="PTHR43235:SF1">
    <property type="entry name" value="GLUTAMINE AMIDOTRANSFERASE PB2B2.05-RELATED"/>
    <property type="match status" value="1"/>
</dbReference>
<protein>
    <submittedName>
        <fullName evidence="1">Gamma-glutamyl-gamma-aminobutyrate hydrolase family protein</fullName>
    </submittedName>
</protein>
<dbReference type="CDD" id="cd01745">
    <property type="entry name" value="GATase1_2"/>
    <property type="match status" value="1"/>
</dbReference>
<dbReference type="PANTHER" id="PTHR43235">
    <property type="entry name" value="GLUTAMINE AMIDOTRANSFERASE PB2B2.05-RELATED"/>
    <property type="match status" value="1"/>
</dbReference>
<comment type="caution">
    <text evidence="1">The sequence shown here is derived from an EMBL/GenBank/DDBJ whole genome shotgun (WGS) entry which is preliminary data.</text>
</comment>
<dbReference type="PROSITE" id="PS51273">
    <property type="entry name" value="GATASE_TYPE_1"/>
    <property type="match status" value="1"/>
</dbReference>
<organism evidence="1 2">
    <name type="scientific">Oceanisphaera ostreae</name>
    <dbReference type="NCBI Taxonomy" id="914151"/>
    <lineage>
        <taxon>Bacteria</taxon>
        <taxon>Pseudomonadati</taxon>
        <taxon>Pseudomonadota</taxon>
        <taxon>Gammaproteobacteria</taxon>
        <taxon>Aeromonadales</taxon>
        <taxon>Aeromonadaceae</taxon>
        <taxon>Oceanisphaera</taxon>
    </lineage>
</organism>
<name>A0ABW3KK04_9GAMM</name>
<dbReference type="Pfam" id="PF07722">
    <property type="entry name" value="Peptidase_C26"/>
    <property type="match status" value="1"/>
</dbReference>
<dbReference type="RefSeq" id="WP_379558487.1">
    <property type="nucleotide sequence ID" value="NZ_JBHTJS010000036.1"/>
</dbReference>
<keyword evidence="2" id="KW-1185">Reference proteome</keyword>
<dbReference type="EMBL" id="JBHTJS010000036">
    <property type="protein sequence ID" value="MFD1008506.1"/>
    <property type="molecule type" value="Genomic_DNA"/>
</dbReference>
<dbReference type="SUPFAM" id="SSF52317">
    <property type="entry name" value="Class I glutamine amidotransferase-like"/>
    <property type="match status" value="1"/>
</dbReference>
<dbReference type="GO" id="GO:0016787">
    <property type="term" value="F:hydrolase activity"/>
    <property type="evidence" value="ECO:0007669"/>
    <property type="project" value="UniProtKB-KW"/>
</dbReference>
<accession>A0ABW3KK04</accession>
<keyword evidence="1" id="KW-0378">Hydrolase</keyword>
<reference evidence="2" key="1">
    <citation type="journal article" date="2019" name="Int. J. Syst. Evol. Microbiol.">
        <title>The Global Catalogue of Microorganisms (GCM) 10K type strain sequencing project: providing services to taxonomists for standard genome sequencing and annotation.</title>
        <authorList>
            <consortium name="The Broad Institute Genomics Platform"/>
            <consortium name="The Broad Institute Genome Sequencing Center for Infectious Disease"/>
            <person name="Wu L."/>
            <person name="Ma J."/>
        </authorList>
    </citation>
    <scope>NUCLEOTIDE SEQUENCE [LARGE SCALE GENOMIC DNA]</scope>
    <source>
        <strain evidence="2">CCUG 60525</strain>
    </source>
</reference>
<dbReference type="InterPro" id="IPR044668">
    <property type="entry name" value="PuuD-like"/>
</dbReference>
<dbReference type="Gene3D" id="3.40.50.880">
    <property type="match status" value="1"/>
</dbReference>
<gene>
    <name evidence="1" type="ORF">ACFQ1C_10110</name>
</gene>
<evidence type="ECO:0000313" key="1">
    <source>
        <dbReference type="EMBL" id="MFD1008506.1"/>
    </source>
</evidence>